<dbReference type="GO" id="GO:0003729">
    <property type="term" value="F:mRNA binding"/>
    <property type="evidence" value="ECO:0007669"/>
    <property type="project" value="TreeGrafter"/>
</dbReference>
<keyword evidence="6" id="KW-1185">Reference proteome</keyword>
<feature type="region of interest" description="Disordered" evidence="3">
    <location>
        <begin position="1"/>
        <end position="26"/>
    </location>
</feature>
<evidence type="ECO:0000313" key="6">
    <source>
        <dbReference type="Proteomes" id="UP000027265"/>
    </source>
</evidence>
<dbReference type="SMART" id="SM00360">
    <property type="entry name" value="RRM"/>
    <property type="match status" value="2"/>
</dbReference>
<dbReference type="Pfam" id="PF00076">
    <property type="entry name" value="RRM_1"/>
    <property type="match status" value="1"/>
</dbReference>
<keyword evidence="1 2" id="KW-0694">RNA-binding</keyword>
<dbReference type="PANTHER" id="PTHR48025:SF1">
    <property type="entry name" value="RRM DOMAIN-CONTAINING PROTEIN"/>
    <property type="match status" value="1"/>
</dbReference>
<evidence type="ECO:0000259" key="4">
    <source>
        <dbReference type="PROSITE" id="PS50102"/>
    </source>
</evidence>
<organism evidence="5 6">
    <name type="scientific">Jaapia argillacea MUCL 33604</name>
    <dbReference type="NCBI Taxonomy" id="933084"/>
    <lineage>
        <taxon>Eukaryota</taxon>
        <taxon>Fungi</taxon>
        <taxon>Dikarya</taxon>
        <taxon>Basidiomycota</taxon>
        <taxon>Agaricomycotina</taxon>
        <taxon>Agaricomycetes</taxon>
        <taxon>Agaricomycetidae</taxon>
        <taxon>Jaapiales</taxon>
        <taxon>Jaapiaceae</taxon>
        <taxon>Jaapia</taxon>
    </lineage>
</organism>
<dbReference type="InterPro" id="IPR050502">
    <property type="entry name" value="Euk_RNA-bind_prot"/>
</dbReference>
<feature type="domain" description="RRM" evidence="4">
    <location>
        <begin position="160"/>
        <end position="244"/>
    </location>
</feature>
<accession>A0A067PV00</accession>
<dbReference type="InParanoid" id="A0A067PV00"/>
<dbReference type="Proteomes" id="UP000027265">
    <property type="component" value="Unassembled WGS sequence"/>
</dbReference>
<dbReference type="PROSITE" id="PS50102">
    <property type="entry name" value="RRM"/>
    <property type="match status" value="2"/>
</dbReference>
<name>A0A067PV00_9AGAM</name>
<reference evidence="6" key="1">
    <citation type="journal article" date="2014" name="Proc. Natl. Acad. Sci. U.S.A.">
        <title>Extensive sampling of basidiomycete genomes demonstrates inadequacy of the white-rot/brown-rot paradigm for wood decay fungi.</title>
        <authorList>
            <person name="Riley R."/>
            <person name="Salamov A.A."/>
            <person name="Brown D.W."/>
            <person name="Nagy L.G."/>
            <person name="Floudas D."/>
            <person name="Held B.W."/>
            <person name="Levasseur A."/>
            <person name="Lombard V."/>
            <person name="Morin E."/>
            <person name="Otillar R."/>
            <person name="Lindquist E.A."/>
            <person name="Sun H."/>
            <person name="LaButti K.M."/>
            <person name="Schmutz J."/>
            <person name="Jabbour D."/>
            <person name="Luo H."/>
            <person name="Baker S.E."/>
            <person name="Pisabarro A.G."/>
            <person name="Walton J.D."/>
            <person name="Blanchette R.A."/>
            <person name="Henrissat B."/>
            <person name="Martin F."/>
            <person name="Cullen D."/>
            <person name="Hibbett D.S."/>
            <person name="Grigoriev I.V."/>
        </authorList>
    </citation>
    <scope>NUCLEOTIDE SEQUENCE [LARGE SCALE GENOMIC DNA]</scope>
    <source>
        <strain evidence="6">MUCL 33604</strain>
    </source>
</reference>
<dbReference type="EMBL" id="KL197717">
    <property type="protein sequence ID" value="KDQ58539.1"/>
    <property type="molecule type" value="Genomic_DNA"/>
</dbReference>
<dbReference type="InterPro" id="IPR012677">
    <property type="entry name" value="Nucleotide-bd_a/b_plait_sf"/>
</dbReference>
<dbReference type="GO" id="GO:0005634">
    <property type="term" value="C:nucleus"/>
    <property type="evidence" value="ECO:0007669"/>
    <property type="project" value="TreeGrafter"/>
</dbReference>
<proteinExistence type="predicted"/>
<dbReference type="OrthoDB" id="6159137at2759"/>
<dbReference type="Gene3D" id="3.30.70.330">
    <property type="match status" value="2"/>
</dbReference>
<dbReference type="CDD" id="cd00590">
    <property type="entry name" value="RRM_SF"/>
    <property type="match status" value="2"/>
</dbReference>
<evidence type="ECO:0000313" key="5">
    <source>
        <dbReference type="EMBL" id="KDQ58539.1"/>
    </source>
</evidence>
<dbReference type="STRING" id="933084.A0A067PV00"/>
<gene>
    <name evidence="5" type="ORF">JAAARDRAFT_128891</name>
</gene>
<dbReference type="SUPFAM" id="SSF54928">
    <property type="entry name" value="RNA-binding domain, RBD"/>
    <property type="match status" value="1"/>
</dbReference>
<dbReference type="AlphaFoldDB" id="A0A067PV00"/>
<evidence type="ECO:0000256" key="1">
    <source>
        <dbReference type="ARBA" id="ARBA00022884"/>
    </source>
</evidence>
<evidence type="ECO:0000256" key="2">
    <source>
        <dbReference type="PROSITE-ProRule" id="PRU00176"/>
    </source>
</evidence>
<dbReference type="InterPro" id="IPR000504">
    <property type="entry name" value="RRM_dom"/>
</dbReference>
<dbReference type="HOGENOM" id="CLU_051381_0_0_1"/>
<protein>
    <recommendedName>
        <fullName evidence="4">RRM domain-containing protein</fullName>
    </recommendedName>
</protein>
<dbReference type="PANTHER" id="PTHR48025">
    <property type="entry name" value="OS02G0815200 PROTEIN"/>
    <property type="match status" value="1"/>
</dbReference>
<feature type="region of interest" description="Disordered" evidence="3">
    <location>
        <begin position="246"/>
        <end position="268"/>
    </location>
</feature>
<evidence type="ECO:0000256" key="3">
    <source>
        <dbReference type="SAM" id="MobiDB-lite"/>
    </source>
</evidence>
<feature type="domain" description="RRM" evidence="4">
    <location>
        <begin position="31"/>
        <end position="108"/>
    </location>
</feature>
<dbReference type="InterPro" id="IPR035979">
    <property type="entry name" value="RBD_domain_sf"/>
</dbReference>
<sequence length="370" mass="40205">MSGYTVAGVPFLTSPSSGRQPTHGRQPDIRRNLYVLGLPFDLPKSEFTSLFSRYGTVAHSVILATVDNASRRRGFVVMSSNIEARSAMTGLTRTEIKGHTIDVSWAVVQRSQGFLDGGDRAMVLASRSSSQDSSSDCSDCDSYFLPSRPSTALSGSFSSTIILIKNLPSLLFSQTVDLHPLVCPFGELKKLGIMEPNLTEPRDGRNTLSALVEFVSSVSAQEAVKSLRGQMYAGFEVMADFADMEPTPGSPPWSSSQELPHPQTVEPAPYPTRYGVENQGGKLSLNPHAPPFVLQFPSNEAKFFSSAISHTPNAFLGARTTYPRGPLGPSLYHNLPRPQTAIPPTFFKPKSAALSHYGSDVRFSPMHSFE</sequence>